<reference evidence="1" key="1">
    <citation type="submission" date="2014-01" db="EMBL/GenBank/DDBJ databases">
        <authorList>
            <person name="Aslett M."/>
        </authorList>
    </citation>
    <scope>NUCLEOTIDE SEQUENCE</scope>
</reference>
<reference evidence="1" key="2">
    <citation type="submission" date="2014-03" db="EMBL/GenBank/DDBJ databases">
        <title>The whipworm genome and dual-species transcriptomics of an intimate host-pathogen interaction.</title>
        <authorList>
            <person name="Foth B.J."/>
            <person name="Tsai I.J."/>
            <person name="Reid A.J."/>
            <person name="Bancroft A.J."/>
            <person name="Nichol S."/>
            <person name="Tracey A."/>
            <person name="Holroyd N."/>
            <person name="Cotton J.A."/>
            <person name="Stanley E.J."/>
            <person name="Zarowiecki M."/>
            <person name="Liu J.Z."/>
            <person name="Huckvale T."/>
            <person name="Cooper P.J."/>
            <person name="Grencis R.K."/>
            <person name="Berriman M."/>
        </authorList>
    </citation>
    <scope>NUCLEOTIDE SEQUENCE [LARGE SCALE GENOMIC DNA]</scope>
</reference>
<dbReference type="Gene3D" id="3.40.50.10810">
    <property type="entry name" value="Tandem AAA-ATPase domain"/>
    <property type="match status" value="1"/>
</dbReference>
<protein>
    <submittedName>
        <fullName evidence="1">DNA repair and recombination protein RAD54B</fullName>
    </submittedName>
</protein>
<dbReference type="OrthoDB" id="448448at2759"/>
<name>A0A077Z2J6_TRITR</name>
<keyword evidence="2" id="KW-1185">Reference proteome</keyword>
<dbReference type="STRING" id="36087.A0A077Z2J6"/>
<organism evidence="1 2">
    <name type="scientific">Trichuris trichiura</name>
    <name type="common">Whipworm</name>
    <name type="synonym">Trichocephalus trichiurus</name>
    <dbReference type="NCBI Taxonomy" id="36087"/>
    <lineage>
        <taxon>Eukaryota</taxon>
        <taxon>Metazoa</taxon>
        <taxon>Ecdysozoa</taxon>
        <taxon>Nematoda</taxon>
        <taxon>Enoplea</taxon>
        <taxon>Dorylaimia</taxon>
        <taxon>Trichinellida</taxon>
        <taxon>Trichuridae</taxon>
        <taxon>Trichuris</taxon>
    </lineage>
</organism>
<evidence type="ECO:0000313" key="2">
    <source>
        <dbReference type="Proteomes" id="UP000030665"/>
    </source>
</evidence>
<evidence type="ECO:0000313" key="1">
    <source>
        <dbReference type="EMBL" id="CDW54642.1"/>
    </source>
</evidence>
<dbReference type="EMBL" id="HG805909">
    <property type="protein sequence ID" value="CDW54642.1"/>
    <property type="molecule type" value="Genomic_DNA"/>
</dbReference>
<dbReference type="InterPro" id="IPR038718">
    <property type="entry name" value="SNF2-like_sf"/>
</dbReference>
<proteinExistence type="predicted"/>
<dbReference type="Proteomes" id="UP000030665">
    <property type="component" value="Unassembled WGS sequence"/>
</dbReference>
<sequence length="205" mass="23069">MLKSAAPSRLAATLDNKVQYPKQEKADEILPGQHANCLRHFEVVVGKRSLRKRKHWQYDALLCLRADSVAVLSITAPDFERIIRRRLRNIDISPGQQLSMNDMEVEVVQEKFLDNNSCVSDGSSAALRPTVSDNALKEVVYKVPPFDGPSFSYAKKIEWSEEISLDVCWSKVLRPHQLEGVHFLYKCISGLNDLGKQGAVLGKYA</sequence>
<accession>A0A077Z2J6</accession>
<gene>
    <name evidence="1" type="ORF">TTRE_0000291201</name>
</gene>
<dbReference type="AlphaFoldDB" id="A0A077Z2J6"/>